<dbReference type="SUPFAM" id="SSF51735">
    <property type="entry name" value="NAD(P)-binding Rossmann-fold domains"/>
    <property type="match status" value="1"/>
</dbReference>
<dbReference type="GO" id="GO:0016491">
    <property type="term" value="F:oxidoreductase activity"/>
    <property type="evidence" value="ECO:0007669"/>
    <property type="project" value="UniProtKB-KW"/>
</dbReference>
<evidence type="ECO:0000313" key="4">
    <source>
        <dbReference type="EMBL" id="TDE17048.1"/>
    </source>
</evidence>
<dbReference type="Pfam" id="PF00106">
    <property type="entry name" value="adh_short"/>
    <property type="match status" value="1"/>
</dbReference>
<dbReference type="PRINTS" id="PR00081">
    <property type="entry name" value="GDHRDH"/>
</dbReference>
<name>A0A4V2Z4K5_9ACTN</name>
<comment type="caution">
    <text evidence="4">The sequence shown here is derived from an EMBL/GenBank/DDBJ whole genome shotgun (WGS) entry which is preliminary data.</text>
</comment>
<feature type="non-terminal residue" evidence="4">
    <location>
        <position position="179"/>
    </location>
</feature>
<evidence type="ECO:0000256" key="3">
    <source>
        <dbReference type="SAM" id="MobiDB-lite"/>
    </source>
</evidence>
<sequence length="179" mass="18283">MPVLQGREDVKTDSPVTLITGGSGGVGAAVARLLLDRGHRVTVTGRDRDRLSRFAAGVAAPEALLTIAADAADQEATQAAVDATLDTFGRLDAVVANAGTATRTASPRLGRSAGRTAWTSTRWSSARSASPSDRRTRPPGRQAHCAGPLCGSTVRVHCAGPLCGSTVRVHCAGPLCGST</sequence>
<dbReference type="PANTHER" id="PTHR43669:SF3">
    <property type="entry name" value="ALCOHOL DEHYDROGENASE, PUTATIVE (AFU_ORTHOLOGUE AFUA_3G03445)-RELATED"/>
    <property type="match status" value="1"/>
</dbReference>
<dbReference type="Proteomes" id="UP000295136">
    <property type="component" value="Unassembled WGS sequence"/>
</dbReference>
<reference evidence="4 5" key="1">
    <citation type="submission" date="2019-03" db="EMBL/GenBank/DDBJ databases">
        <title>Draft genome sequences of novel Actinobacteria.</title>
        <authorList>
            <person name="Sahin N."/>
            <person name="Ay H."/>
            <person name="Saygin H."/>
        </authorList>
    </citation>
    <scope>NUCLEOTIDE SEQUENCE [LARGE SCALE GENOMIC DNA]</scope>
    <source>
        <strain evidence="4 5">6K102</strain>
    </source>
</reference>
<proteinExistence type="inferred from homology"/>
<protein>
    <submittedName>
        <fullName evidence="4">SDR family NAD(P)-dependent oxidoreductase</fullName>
    </submittedName>
</protein>
<evidence type="ECO:0000256" key="2">
    <source>
        <dbReference type="ARBA" id="ARBA00023002"/>
    </source>
</evidence>
<gene>
    <name evidence="4" type="ORF">E1295_48305</name>
</gene>
<feature type="compositionally biased region" description="Low complexity" evidence="3">
    <location>
        <begin position="115"/>
        <end position="131"/>
    </location>
</feature>
<dbReference type="AlphaFoldDB" id="A0A4V2Z4K5"/>
<evidence type="ECO:0000313" key="5">
    <source>
        <dbReference type="Proteomes" id="UP000295136"/>
    </source>
</evidence>
<organism evidence="4 5">
    <name type="scientific">Nonomuraea mesophila</name>
    <dbReference type="NCBI Taxonomy" id="2530382"/>
    <lineage>
        <taxon>Bacteria</taxon>
        <taxon>Bacillati</taxon>
        <taxon>Actinomycetota</taxon>
        <taxon>Actinomycetes</taxon>
        <taxon>Streptosporangiales</taxon>
        <taxon>Streptosporangiaceae</taxon>
        <taxon>Nonomuraea</taxon>
    </lineage>
</organism>
<dbReference type="EMBL" id="SMLD01000407">
    <property type="protein sequence ID" value="TDE17048.1"/>
    <property type="molecule type" value="Genomic_DNA"/>
</dbReference>
<comment type="similarity">
    <text evidence="1">Belongs to the short-chain dehydrogenases/reductases (SDR) family.</text>
</comment>
<keyword evidence="5" id="KW-1185">Reference proteome</keyword>
<accession>A0A4V2Z4K5</accession>
<keyword evidence="2" id="KW-0560">Oxidoreductase</keyword>
<dbReference type="InterPro" id="IPR002347">
    <property type="entry name" value="SDR_fam"/>
</dbReference>
<dbReference type="InterPro" id="IPR036291">
    <property type="entry name" value="NAD(P)-bd_dom_sf"/>
</dbReference>
<feature type="region of interest" description="Disordered" evidence="3">
    <location>
        <begin position="105"/>
        <end position="143"/>
    </location>
</feature>
<evidence type="ECO:0000256" key="1">
    <source>
        <dbReference type="ARBA" id="ARBA00006484"/>
    </source>
</evidence>
<dbReference type="Gene3D" id="3.40.50.720">
    <property type="entry name" value="NAD(P)-binding Rossmann-like Domain"/>
    <property type="match status" value="1"/>
</dbReference>
<dbReference type="PANTHER" id="PTHR43669">
    <property type="entry name" value="5-KETO-D-GLUCONATE 5-REDUCTASE"/>
    <property type="match status" value="1"/>
</dbReference>